<accession>A0AA88R5A1</accession>
<dbReference type="InterPro" id="IPR036465">
    <property type="entry name" value="vWFA_dom_sf"/>
</dbReference>
<dbReference type="PROSITE" id="PS50234">
    <property type="entry name" value="VWFA"/>
    <property type="match status" value="1"/>
</dbReference>
<dbReference type="PANTHER" id="PTHR46503">
    <property type="entry name" value="INTER-ALPHA-TRYPSIN INHIBITOR HEAVY CHAIN-LIKE PROTEIN"/>
    <property type="match status" value="1"/>
</dbReference>
<dbReference type="SUPFAM" id="SSF53300">
    <property type="entry name" value="vWA-like"/>
    <property type="match status" value="1"/>
</dbReference>
<evidence type="ECO:0000313" key="4">
    <source>
        <dbReference type="Proteomes" id="UP001187471"/>
    </source>
</evidence>
<dbReference type="InterPro" id="IPR002035">
    <property type="entry name" value="VWF_A"/>
</dbReference>
<sequence length="803" mass="89070">MAEGFSRAVECGLKLSSRIYYGKDRSVVAPPRPAVMEKSSPETVAYLPTAPMVYAVITEPEIVDNPDLPSYQPYVHGKCEPPALIPLHMHGIAMEVDCYLDTAFVTVSGTWRVHCVSASRSCDCRIAIPMGEEGSVLGVEIESTTRSYYTQLTTVGDTVDTEKVDNDKDDCLLKRRIFTLKVSKVDGGSNLSVKARWSQKLLYQNGRFCLSIPFSFPAHVVPAAKKFSKREKISLNLNSGVGSEFLCDASSHPLKELRRQAGQLGFFYEAEVLTWSINDFTFSYSVASRDIFGGLLLQSPSLHDFDQRAVFCFYLFPGKKFMTSLATYLMVSGFDLCPYTCYLVVLAYSAPVLIYSSLCLRFTFLMFLMRYDMFILILVFRKEVVFIVDISASMLGVPLENSKNALLDALSNLNPVDYFNIIAFNGDTLSYSSSMELATEEAIEKATRWITTSLTASGNTNILLPLNQAMEMVGKAGDLIPLIFLITDGTVEDEREICNFVKGRHNNGGLSCPRICTFGVGSYCNHYFLQMLAQIGRGYYAATYDVESINSQMGRLFRNASSVILANITIDAFKHLDSLELYPSHLPDLSSESPLILSGRFHGTFPDSFIASGTLADLKNFVVDIKVQKLKDMPLDRIFARRQIDMLTSHAWFTESKQLEEKVSKMSIQTGFPSEYTRMMLVQTCKGKQGPESVLVKKKMADMNGQRIISLRTLGVGFGSLTATVENLPPGAEEEKSPQSAPLVVKAASDCCSRLLDCCCCMCFIRACSRLNDQCAVAFTQLCAALACFECLNCCCELCAEYC</sequence>
<comment type="caution">
    <text evidence="3">The sequence shown here is derived from an EMBL/GenBank/DDBJ whole genome shotgun (WGS) entry which is preliminary data.</text>
</comment>
<gene>
    <name evidence="3" type="ORF">RJ640_008392</name>
</gene>
<evidence type="ECO:0000313" key="3">
    <source>
        <dbReference type="EMBL" id="KAK2979508.1"/>
    </source>
</evidence>
<name>A0AA88R5A1_9ASTE</name>
<dbReference type="Pfam" id="PF13768">
    <property type="entry name" value="VWA_3"/>
    <property type="match status" value="1"/>
</dbReference>
<dbReference type="PANTHER" id="PTHR46503:SF9">
    <property type="entry name" value="INTER ALPHA-TRYPSIN INHIBITOR, HEAVY CHAIN-LIKE PROTEIN"/>
    <property type="match status" value="1"/>
</dbReference>
<keyword evidence="1" id="KW-1133">Transmembrane helix</keyword>
<proteinExistence type="predicted"/>
<organism evidence="3 4">
    <name type="scientific">Escallonia rubra</name>
    <dbReference type="NCBI Taxonomy" id="112253"/>
    <lineage>
        <taxon>Eukaryota</taxon>
        <taxon>Viridiplantae</taxon>
        <taxon>Streptophyta</taxon>
        <taxon>Embryophyta</taxon>
        <taxon>Tracheophyta</taxon>
        <taxon>Spermatophyta</taxon>
        <taxon>Magnoliopsida</taxon>
        <taxon>eudicotyledons</taxon>
        <taxon>Gunneridae</taxon>
        <taxon>Pentapetalae</taxon>
        <taxon>asterids</taxon>
        <taxon>campanulids</taxon>
        <taxon>Escalloniales</taxon>
        <taxon>Escalloniaceae</taxon>
        <taxon>Escallonia</taxon>
    </lineage>
</organism>
<feature type="transmembrane region" description="Helical" evidence="1">
    <location>
        <begin position="354"/>
        <end position="380"/>
    </location>
</feature>
<dbReference type="EMBL" id="JAVXUO010001744">
    <property type="protein sequence ID" value="KAK2979508.1"/>
    <property type="molecule type" value="Genomic_DNA"/>
</dbReference>
<reference evidence="3" key="1">
    <citation type="submission" date="2022-12" db="EMBL/GenBank/DDBJ databases">
        <title>Draft genome assemblies for two species of Escallonia (Escalloniales).</title>
        <authorList>
            <person name="Chanderbali A."/>
            <person name="Dervinis C."/>
            <person name="Anghel I."/>
            <person name="Soltis D."/>
            <person name="Soltis P."/>
            <person name="Zapata F."/>
        </authorList>
    </citation>
    <scope>NUCLEOTIDE SEQUENCE</scope>
    <source>
        <strain evidence="3">UCBG92.1500</strain>
        <tissue evidence="3">Leaf</tissue>
    </source>
</reference>
<evidence type="ECO:0000259" key="2">
    <source>
        <dbReference type="PROSITE" id="PS50234"/>
    </source>
</evidence>
<feature type="domain" description="VWFA" evidence="2">
    <location>
        <begin position="383"/>
        <end position="560"/>
    </location>
</feature>
<feature type="transmembrane region" description="Helical" evidence="1">
    <location>
        <begin position="325"/>
        <end position="348"/>
    </location>
</feature>
<dbReference type="SMART" id="SM00327">
    <property type="entry name" value="VWA"/>
    <property type="match status" value="1"/>
</dbReference>
<keyword evidence="1" id="KW-0812">Transmembrane</keyword>
<keyword evidence="4" id="KW-1185">Reference proteome</keyword>
<protein>
    <recommendedName>
        <fullName evidence="2">VWFA domain-containing protein</fullName>
    </recommendedName>
</protein>
<dbReference type="Proteomes" id="UP001187471">
    <property type="component" value="Unassembled WGS sequence"/>
</dbReference>
<keyword evidence="1" id="KW-0472">Membrane</keyword>
<evidence type="ECO:0000256" key="1">
    <source>
        <dbReference type="SAM" id="Phobius"/>
    </source>
</evidence>
<dbReference type="AlphaFoldDB" id="A0AA88R5A1"/>
<dbReference type="Gene3D" id="3.40.50.410">
    <property type="entry name" value="von Willebrand factor, type A domain"/>
    <property type="match status" value="1"/>
</dbReference>